<feature type="region of interest" description="Disordered" evidence="1">
    <location>
        <begin position="789"/>
        <end position="872"/>
    </location>
</feature>
<feature type="compositionally biased region" description="Basic residues" evidence="1">
    <location>
        <begin position="261"/>
        <end position="270"/>
    </location>
</feature>
<dbReference type="InterPro" id="IPR057670">
    <property type="entry name" value="SH3_retrovirus"/>
</dbReference>
<dbReference type="SUPFAM" id="SSF53098">
    <property type="entry name" value="Ribonuclease H-like"/>
    <property type="match status" value="1"/>
</dbReference>
<name>A0A6L2MFQ4_TANCI</name>
<reference evidence="4" key="1">
    <citation type="journal article" date="2019" name="Sci. Rep.">
        <title>Draft genome of Tanacetum cinerariifolium, the natural source of mosquito coil.</title>
        <authorList>
            <person name="Yamashiro T."/>
            <person name="Shiraishi A."/>
            <person name="Satake H."/>
            <person name="Nakayama K."/>
        </authorList>
    </citation>
    <scope>NUCLEOTIDE SEQUENCE</scope>
</reference>
<dbReference type="InterPro" id="IPR025724">
    <property type="entry name" value="GAG-pre-integrase_dom"/>
</dbReference>
<evidence type="ECO:0000259" key="3">
    <source>
        <dbReference type="Pfam" id="PF25597"/>
    </source>
</evidence>
<dbReference type="Pfam" id="PF13976">
    <property type="entry name" value="gag_pre-integrs"/>
    <property type="match status" value="1"/>
</dbReference>
<feature type="domain" description="Retroviral polymerase SH3-like" evidence="3">
    <location>
        <begin position="510"/>
        <end position="563"/>
    </location>
</feature>
<dbReference type="InterPro" id="IPR036397">
    <property type="entry name" value="RNaseH_sf"/>
</dbReference>
<feature type="compositionally biased region" description="Basic and acidic residues" evidence="1">
    <location>
        <begin position="789"/>
        <end position="804"/>
    </location>
</feature>
<sequence length="1158" mass="130576">MLLMQAQENEVGLDDEQLLFLAGGQTNTFNDEIMFMANLSSTDLVYDEGGPSYDFDKLFEVHDHDNYLDNVDESDEEHEIHNAIQPNDVVDSDAKYTSNSNIISYEHNVSDNEDQVVYSDVSSIPNDVVMIITNDIYEVAIGYKNPFYLSEAKEVKPILYNGHKIVKTHHARALVHDSEDTLEIAETTRKQMIKKIKDPECVKKKKMRKTNEPMIPSTGVKDATAASGSKPRSNTKKDRTLPAKSDKKKVEDIHRNNKSSVKQKNHWQPTRRKFTLGEQCPLTRFIESKVVPVKQPKSVSTSDIVIIERLSKTSQKALTRDVNGVDLIKGNHGTNLYIISVEDMMKSSPICLLSKASKNKSWLWHRRLSHLNFGTINDLTRKDLVRGLPRLKFEKDHLCFACQLRESQKYSHKAKSKNTNLKVLNTLYMDLCGPLQLNSIIERQNRTLIEDARSMIIFFKASMFLWAEAVATACYTQTRSLIHTHHNKTPYELVHDKKLNLKFLRVFGALCYRTNDSEDLGKLRPTTDIGIFVGYAPNKKGYRINNKRTRRIMETVHVQFDELTEPMAPVHISTGPDPIWLMLGQISLGLVPDHVPAVPYVPPINKDMEILFQPMFDEYFKPPSVERLVPPAPVVQVPVVSTGTPSSTTIDQDAPSTSYSPSSSIVQPPISHQDSSRGGLPKPLLSGLVNPLHRGLTKPPHSGLAIKPSSGLVTSGRNHNIHHRSESSLNLAEDDLSLGNLKFVPKGKIDEVFGMQIPKELITDNIKNPPYYNTYLEMVAKHDKKIVAKEGGKKKSASKADKPKKLVSSKHSKPAPAQKPKALQEKPSKPSPAKKVSKGKVGKVRKGKTGFQLVYEEEQTEHETKSEPQGKGEEYFIERDIQMSLESFQAPGQVLVGGVAIREPVAEATRQLPMTNSEARNEILKIDEEISKELSNTVALEEKTAKLDKGQLDQTLDKTTQALSSRIFTLELKDLPHKIDQTINEVVKEAVHIALQASLRDRFRELPKAYMKEIIHQRMLKSAWKSSDIRDVPFASLKQKTASQSKQPIEDIPMEECHLLLTDQVDLVNPKGHRVMPDVSKPLPFGGLPGQVTIQTQYLFNKDMKYLVSVDKGRRSALSISKLKATQYLDFRLEELVLSLWIESERDYDISVAYGIFH</sequence>
<dbReference type="EMBL" id="BKCJ010006327">
    <property type="protein sequence ID" value="GEU71562.1"/>
    <property type="molecule type" value="Genomic_DNA"/>
</dbReference>
<comment type="caution">
    <text evidence="4">The sequence shown here is derived from an EMBL/GenBank/DDBJ whole genome shotgun (WGS) entry which is preliminary data.</text>
</comment>
<dbReference type="PANTHER" id="PTHR42648:SF18">
    <property type="entry name" value="RETROTRANSPOSON, UNCLASSIFIED-LIKE PROTEIN"/>
    <property type="match status" value="1"/>
</dbReference>
<proteinExistence type="predicted"/>
<feature type="compositionally biased region" description="Low complexity" evidence="1">
    <location>
        <begin position="640"/>
        <end position="671"/>
    </location>
</feature>
<feature type="region of interest" description="Disordered" evidence="1">
    <location>
        <begin position="203"/>
        <end position="270"/>
    </location>
</feature>
<evidence type="ECO:0000313" key="4">
    <source>
        <dbReference type="EMBL" id="GEU71562.1"/>
    </source>
</evidence>
<dbReference type="PANTHER" id="PTHR42648">
    <property type="entry name" value="TRANSPOSASE, PUTATIVE-RELATED"/>
    <property type="match status" value="1"/>
</dbReference>
<evidence type="ECO:0000256" key="1">
    <source>
        <dbReference type="SAM" id="MobiDB-lite"/>
    </source>
</evidence>
<accession>A0A6L2MFQ4</accession>
<evidence type="ECO:0000259" key="2">
    <source>
        <dbReference type="Pfam" id="PF13976"/>
    </source>
</evidence>
<dbReference type="AlphaFoldDB" id="A0A6L2MFQ4"/>
<feature type="compositionally biased region" description="Basic and acidic residues" evidence="1">
    <location>
        <begin position="861"/>
        <end position="872"/>
    </location>
</feature>
<dbReference type="Pfam" id="PF25597">
    <property type="entry name" value="SH3_retrovirus"/>
    <property type="match status" value="1"/>
</dbReference>
<organism evidence="4">
    <name type="scientific">Tanacetum cinerariifolium</name>
    <name type="common">Dalmatian daisy</name>
    <name type="synonym">Chrysanthemum cinerariifolium</name>
    <dbReference type="NCBI Taxonomy" id="118510"/>
    <lineage>
        <taxon>Eukaryota</taxon>
        <taxon>Viridiplantae</taxon>
        <taxon>Streptophyta</taxon>
        <taxon>Embryophyta</taxon>
        <taxon>Tracheophyta</taxon>
        <taxon>Spermatophyta</taxon>
        <taxon>Magnoliopsida</taxon>
        <taxon>eudicotyledons</taxon>
        <taxon>Gunneridae</taxon>
        <taxon>Pentapetalae</taxon>
        <taxon>asterids</taxon>
        <taxon>campanulids</taxon>
        <taxon>Asterales</taxon>
        <taxon>Asteraceae</taxon>
        <taxon>Asteroideae</taxon>
        <taxon>Anthemideae</taxon>
        <taxon>Anthemidinae</taxon>
        <taxon>Tanacetum</taxon>
    </lineage>
</organism>
<dbReference type="InterPro" id="IPR012337">
    <property type="entry name" value="RNaseH-like_sf"/>
</dbReference>
<protein>
    <submittedName>
        <fullName evidence="4">Integrase, catalytic region, zinc finger, CCHC-type, peptidase aspartic, catalytic</fullName>
    </submittedName>
</protein>
<dbReference type="Gene3D" id="3.30.420.10">
    <property type="entry name" value="Ribonuclease H-like superfamily/Ribonuclease H"/>
    <property type="match status" value="1"/>
</dbReference>
<gene>
    <name evidence="4" type="ORF">Tci_043540</name>
</gene>
<feature type="domain" description="GAG-pre-integrase" evidence="2">
    <location>
        <begin position="335"/>
        <end position="404"/>
    </location>
</feature>
<feature type="compositionally biased region" description="Basic and acidic residues" evidence="1">
    <location>
        <begin position="235"/>
        <end position="255"/>
    </location>
</feature>
<feature type="region of interest" description="Disordered" evidence="1">
    <location>
        <begin position="640"/>
        <end position="681"/>
    </location>
</feature>
<dbReference type="GO" id="GO:0003676">
    <property type="term" value="F:nucleic acid binding"/>
    <property type="evidence" value="ECO:0007669"/>
    <property type="project" value="InterPro"/>
</dbReference>
<feature type="compositionally biased region" description="Basic residues" evidence="1">
    <location>
        <begin position="835"/>
        <end position="848"/>
    </location>
</feature>
<dbReference type="InterPro" id="IPR039537">
    <property type="entry name" value="Retrotran_Ty1/copia-like"/>
</dbReference>